<dbReference type="PaxDb" id="121845-A0A1S3D5U7"/>
<feature type="compositionally biased region" description="Basic and acidic residues" evidence="1">
    <location>
        <begin position="86"/>
        <end position="96"/>
    </location>
</feature>
<evidence type="ECO:0000313" key="3">
    <source>
        <dbReference type="RefSeq" id="XP_008475015.1"/>
    </source>
</evidence>
<protein>
    <submittedName>
        <fullName evidence="3">Uncharacterized protein LOC103512040 isoform X1</fullName>
    </submittedName>
</protein>
<feature type="compositionally biased region" description="Polar residues" evidence="1">
    <location>
        <begin position="75"/>
        <end position="85"/>
    </location>
</feature>
<feature type="compositionally biased region" description="Low complexity" evidence="1">
    <location>
        <begin position="1"/>
        <end position="12"/>
    </location>
</feature>
<feature type="region of interest" description="Disordered" evidence="1">
    <location>
        <begin position="1"/>
        <end position="111"/>
    </location>
</feature>
<evidence type="ECO:0000256" key="1">
    <source>
        <dbReference type="SAM" id="MobiDB-lite"/>
    </source>
</evidence>
<dbReference type="RefSeq" id="XP_008475015.1">
    <property type="nucleotide sequence ID" value="XM_008476793.2"/>
</dbReference>
<dbReference type="KEGG" id="dci:103512040"/>
<name>A0A1S3D5U7_DIACI</name>
<dbReference type="Proteomes" id="UP000079169">
    <property type="component" value="Unplaced"/>
</dbReference>
<keyword evidence="2" id="KW-1185">Reference proteome</keyword>
<reference evidence="3" key="1">
    <citation type="submission" date="2025-08" db="UniProtKB">
        <authorList>
            <consortium name="RefSeq"/>
        </authorList>
    </citation>
    <scope>IDENTIFICATION</scope>
</reference>
<evidence type="ECO:0000313" key="2">
    <source>
        <dbReference type="Proteomes" id="UP000079169"/>
    </source>
</evidence>
<dbReference type="GeneID" id="103512040"/>
<dbReference type="AlphaFoldDB" id="A0A1S3D5U7"/>
<gene>
    <name evidence="3" type="primary">LOC103512040</name>
</gene>
<accession>A0A1S3D5U7</accession>
<proteinExistence type="predicted"/>
<organism evidence="2 3">
    <name type="scientific">Diaphorina citri</name>
    <name type="common">Asian citrus psyllid</name>
    <dbReference type="NCBI Taxonomy" id="121845"/>
    <lineage>
        <taxon>Eukaryota</taxon>
        <taxon>Metazoa</taxon>
        <taxon>Ecdysozoa</taxon>
        <taxon>Arthropoda</taxon>
        <taxon>Hexapoda</taxon>
        <taxon>Insecta</taxon>
        <taxon>Pterygota</taxon>
        <taxon>Neoptera</taxon>
        <taxon>Paraneoptera</taxon>
        <taxon>Hemiptera</taxon>
        <taxon>Sternorrhyncha</taxon>
        <taxon>Psylloidea</taxon>
        <taxon>Psyllidae</taxon>
        <taxon>Diaphorininae</taxon>
        <taxon>Diaphorina</taxon>
    </lineage>
</organism>
<sequence length="111" mass="11842">MQQRANMMPNMGGAMGQQFPMMNRMPMTSAGVGNPLRNPIPFPRGVGSTRPTILSQAGRPKTTAADMMRRVAPLASSTPKPASTGEQRKPPRRPQEDGAAGTSAKPIDIEL</sequence>